<proteinExistence type="predicted"/>
<name>A0A0F9HTX2_9ZZZZ</name>
<reference evidence="1" key="1">
    <citation type="journal article" date="2015" name="Nature">
        <title>Complex archaea that bridge the gap between prokaryotes and eukaryotes.</title>
        <authorList>
            <person name="Spang A."/>
            <person name="Saw J.H."/>
            <person name="Jorgensen S.L."/>
            <person name="Zaremba-Niedzwiedzka K."/>
            <person name="Martijn J."/>
            <person name="Lind A.E."/>
            <person name="van Eijk R."/>
            <person name="Schleper C."/>
            <person name="Guy L."/>
            <person name="Ettema T.J."/>
        </authorList>
    </citation>
    <scope>NUCLEOTIDE SEQUENCE</scope>
</reference>
<dbReference type="EMBL" id="LAZR01015953">
    <property type="protein sequence ID" value="KKM06602.1"/>
    <property type="molecule type" value="Genomic_DNA"/>
</dbReference>
<accession>A0A0F9HTX2</accession>
<organism evidence="1">
    <name type="scientific">marine sediment metagenome</name>
    <dbReference type="NCBI Taxonomy" id="412755"/>
    <lineage>
        <taxon>unclassified sequences</taxon>
        <taxon>metagenomes</taxon>
        <taxon>ecological metagenomes</taxon>
    </lineage>
</organism>
<sequence>MSEIKKLLEDFNTQLDRPWTKVQIEAHAEGLAGVMDSLAGECGYLEANEVDRDFYCHCSCNSVEAQLMGKCRRGQRIKKEFYYCFSCDTGTFDGSRWRREKL</sequence>
<evidence type="ECO:0000313" key="1">
    <source>
        <dbReference type="EMBL" id="KKM06602.1"/>
    </source>
</evidence>
<gene>
    <name evidence="1" type="ORF">LCGC14_1742260</name>
</gene>
<dbReference type="AlphaFoldDB" id="A0A0F9HTX2"/>
<protein>
    <submittedName>
        <fullName evidence="1">Uncharacterized protein</fullName>
    </submittedName>
</protein>
<comment type="caution">
    <text evidence="1">The sequence shown here is derived from an EMBL/GenBank/DDBJ whole genome shotgun (WGS) entry which is preliminary data.</text>
</comment>